<dbReference type="KEGG" id="dfa:DFA_08595"/>
<dbReference type="GO" id="GO:0005783">
    <property type="term" value="C:endoplasmic reticulum"/>
    <property type="evidence" value="ECO:0007669"/>
    <property type="project" value="TreeGrafter"/>
</dbReference>
<dbReference type="GeneID" id="14869818"/>
<dbReference type="InterPro" id="IPR036691">
    <property type="entry name" value="Endo/exonu/phosph_ase_sf"/>
</dbReference>
<keyword evidence="1 5" id="KW-0812">Transmembrane</keyword>
<evidence type="ECO:0000259" key="2">
    <source>
        <dbReference type="Pfam" id="PF23021"/>
    </source>
</evidence>
<evidence type="ECO:0000259" key="4">
    <source>
        <dbReference type="Pfam" id="PF23226"/>
    </source>
</evidence>
<dbReference type="GO" id="GO:0006506">
    <property type="term" value="P:GPI anchor biosynthetic process"/>
    <property type="evidence" value="ECO:0007669"/>
    <property type="project" value="TreeGrafter"/>
</dbReference>
<dbReference type="Pfam" id="PF23021">
    <property type="entry name" value="6TM_2nd_PGAP2IP"/>
    <property type="match status" value="1"/>
</dbReference>
<dbReference type="OMA" id="CVWYFPL"/>
<protein>
    <submittedName>
        <fullName evidence="5">Transmembrane protein</fullName>
    </submittedName>
</protein>
<dbReference type="PANTHER" id="PTHR14859">
    <property type="entry name" value="CALCOFLUOR WHITE HYPERSENSITIVE PROTEIN PRECURSOR"/>
    <property type="match status" value="1"/>
</dbReference>
<accession>F4Q389</accession>
<evidence type="ECO:0000313" key="6">
    <source>
        <dbReference type="Proteomes" id="UP000007797"/>
    </source>
</evidence>
<feature type="transmembrane region" description="Helical" evidence="1">
    <location>
        <begin position="57"/>
        <end position="76"/>
    </location>
</feature>
<dbReference type="RefSeq" id="XP_004356083.1">
    <property type="nucleotide sequence ID" value="XM_004356030.1"/>
</dbReference>
<feature type="transmembrane region" description="Helical" evidence="1">
    <location>
        <begin position="190"/>
        <end position="207"/>
    </location>
</feature>
<feature type="transmembrane region" description="Helical" evidence="1">
    <location>
        <begin position="228"/>
        <end position="248"/>
    </location>
</feature>
<feature type="transmembrane region" description="Helical" evidence="1">
    <location>
        <begin position="161"/>
        <end position="178"/>
    </location>
</feature>
<feature type="transmembrane region" description="Helical" evidence="1">
    <location>
        <begin position="27"/>
        <end position="51"/>
    </location>
</feature>
<organism evidence="5 6">
    <name type="scientific">Cavenderia fasciculata</name>
    <name type="common">Slime mold</name>
    <name type="synonym">Dictyostelium fasciculatum</name>
    <dbReference type="NCBI Taxonomy" id="261658"/>
    <lineage>
        <taxon>Eukaryota</taxon>
        <taxon>Amoebozoa</taxon>
        <taxon>Evosea</taxon>
        <taxon>Eumycetozoa</taxon>
        <taxon>Dictyostelia</taxon>
        <taxon>Acytosteliales</taxon>
        <taxon>Cavenderiaceae</taxon>
        <taxon>Cavenderia</taxon>
    </lineage>
</organism>
<dbReference type="InterPro" id="IPR053911">
    <property type="entry name" value="PGAP2IP_TM_2nd"/>
</dbReference>
<dbReference type="PANTHER" id="PTHR14859:SF1">
    <property type="entry name" value="PGAP2-INTERACTING PROTEIN"/>
    <property type="match status" value="1"/>
</dbReference>
<evidence type="ECO:0000313" key="5">
    <source>
        <dbReference type="EMBL" id="EGG17599.1"/>
    </source>
</evidence>
<dbReference type="EMBL" id="GL883021">
    <property type="protein sequence ID" value="EGG17599.1"/>
    <property type="molecule type" value="Genomic_DNA"/>
</dbReference>
<dbReference type="InterPro" id="IPR053912">
    <property type="entry name" value="PGAP2IP_TM_1nd"/>
</dbReference>
<dbReference type="GO" id="GO:0016020">
    <property type="term" value="C:membrane"/>
    <property type="evidence" value="ECO:0007669"/>
    <property type="project" value="GOC"/>
</dbReference>
<evidence type="ECO:0000259" key="3">
    <source>
        <dbReference type="Pfam" id="PF23022"/>
    </source>
</evidence>
<dbReference type="SUPFAM" id="SSF56219">
    <property type="entry name" value="DNase I-like"/>
    <property type="match status" value="1"/>
</dbReference>
<evidence type="ECO:0000256" key="1">
    <source>
        <dbReference type="SAM" id="Phobius"/>
    </source>
</evidence>
<feature type="transmembrane region" description="Helical" evidence="1">
    <location>
        <begin position="425"/>
        <end position="442"/>
    </location>
</feature>
<feature type="transmembrane region" description="Helical" evidence="1">
    <location>
        <begin position="291"/>
        <end position="309"/>
    </location>
</feature>
<feature type="transmembrane region" description="Helical" evidence="1">
    <location>
        <begin position="260"/>
        <end position="279"/>
    </location>
</feature>
<keyword evidence="1" id="KW-0472">Membrane</keyword>
<feature type="domain" description="PGAP2IP first transmembrane" evidence="3">
    <location>
        <begin position="35"/>
        <end position="184"/>
    </location>
</feature>
<feature type="transmembrane region" description="Helical" evidence="1">
    <location>
        <begin position="315"/>
        <end position="336"/>
    </location>
</feature>
<feature type="domain" description="PGAP2IP C-terminal nuclease-like" evidence="4">
    <location>
        <begin position="475"/>
        <end position="691"/>
    </location>
</feature>
<feature type="transmembrane region" description="Helical" evidence="1">
    <location>
        <begin position="348"/>
        <end position="372"/>
    </location>
</feature>
<dbReference type="Proteomes" id="UP000007797">
    <property type="component" value="Unassembled WGS sequence"/>
</dbReference>
<dbReference type="FunFam" id="3.60.10.10:FF:000122">
    <property type="entry name" value="Frag1/DRAM/Sfk1_family_-_putative"/>
    <property type="match status" value="1"/>
</dbReference>
<dbReference type="OrthoDB" id="68581at2759"/>
<feature type="transmembrane region" description="Helical" evidence="1">
    <location>
        <begin position="384"/>
        <end position="401"/>
    </location>
</feature>
<feature type="domain" description="PGAP2IP second transmembrane" evidence="2">
    <location>
        <begin position="230"/>
        <end position="400"/>
    </location>
</feature>
<name>F4Q389_CACFS</name>
<dbReference type="AlphaFoldDB" id="F4Q389"/>
<sequence length="692" mass="77118">MVTKKPTHGSGSGAGGLAMNNKQMAGFLAEFVMSFVNWSLFVEYISIIWFYPMGFMGFTGMEAFLVMMFTPLLLGIGPISQLVGYLNLYLRLIAQLMAFAALYPTDIDPKNVEKHEIILFENLHVTKTVFVGAALAIDWLCQCRTFIGANSISTARRERTAYAYMVAIIFHALMRLPHLSINPFVTWREYIIFGVFLVVVSFAILMREKLAGDSEESARRRPTLEDGPCPWTTGIGFGGVLFGCQLLLSTYGLIPRWVNLGPFPAGIVIIVMMMAGFAISKKTSIVTSRNYFFFAIFCGAVFGWCSGSVPTVIGFVGLVSGGLVGVYLMSLWVVTLENVANTNKITKLFIATFITYVVLLFWAIYKFVPWWLGSTLLRERNQTMIIAVILCAGFGALRESIRPTSQKKELRSPTMGTTSYPSKESFYTIFGMLILLVLFSVNRSLSHPTQASVAGHHYKRTLTTTTVQNDPPTEIKSMIWTIHFGYDNYGRNSFPNITQAIASHGANVIGLLESDLSRVMTGNRDLVEYLASELHMHSDFGPAPSENTWGCALLSIFPIERSKHVILPSPEGELACLIDAVIRVDDTEVNVIVTHFGNTEDVIDRKLQAAGAAEIVKTNNMPTVFLSYITEKTGGDNYKTLMASGLQDTTNERRYCEYVFYRDLEMTQFKRWGCGEISDTEGQLTNFKVKKN</sequence>
<dbReference type="Pfam" id="PF23022">
    <property type="entry name" value="6TM_1st_PGAP2IP"/>
    <property type="match status" value="1"/>
</dbReference>
<proteinExistence type="predicted"/>
<keyword evidence="1" id="KW-1133">Transmembrane helix</keyword>
<dbReference type="InterPro" id="IPR051916">
    <property type="entry name" value="GPI-anchor_lipid_remodeler"/>
</dbReference>
<dbReference type="Gene3D" id="3.60.10.10">
    <property type="entry name" value="Endonuclease/exonuclease/phosphatase"/>
    <property type="match status" value="1"/>
</dbReference>
<reference evidence="6" key="1">
    <citation type="journal article" date="2011" name="Genome Res.">
        <title>Phylogeny-wide analysis of social amoeba genomes highlights ancient origins for complex intercellular communication.</title>
        <authorList>
            <person name="Heidel A.J."/>
            <person name="Lawal H.M."/>
            <person name="Felder M."/>
            <person name="Schilde C."/>
            <person name="Helps N.R."/>
            <person name="Tunggal B."/>
            <person name="Rivero F."/>
            <person name="John U."/>
            <person name="Schleicher M."/>
            <person name="Eichinger L."/>
            <person name="Platzer M."/>
            <person name="Noegel A.A."/>
            <person name="Schaap P."/>
            <person name="Gloeckner G."/>
        </authorList>
    </citation>
    <scope>NUCLEOTIDE SEQUENCE [LARGE SCALE GENOMIC DNA]</scope>
    <source>
        <strain evidence="6">SH3</strain>
    </source>
</reference>
<dbReference type="InterPro" id="IPR057315">
    <property type="entry name" value="Exo_endo_phos_PGAP2IP_C"/>
</dbReference>
<gene>
    <name evidence="5" type="ORF">DFA_08595</name>
</gene>
<dbReference type="Pfam" id="PF23226">
    <property type="entry name" value="Exo_endo_phos_PGAP2IP"/>
    <property type="match status" value="1"/>
</dbReference>
<keyword evidence="6" id="KW-1185">Reference proteome</keyword>